<dbReference type="AlphaFoldDB" id="A0AA39PBF0"/>
<dbReference type="PANTHER" id="PTHR14187">
    <property type="entry name" value="ALPHA KINASE/ELONGATION FACTOR 2 KINASE"/>
    <property type="match status" value="1"/>
</dbReference>
<evidence type="ECO:0008006" key="3">
    <source>
        <dbReference type="Google" id="ProtNLM"/>
    </source>
</evidence>
<proteinExistence type="predicted"/>
<dbReference type="EMBL" id="JAUEPU010000074">
    <property type="protein sequence ID" value="KAK0481096.1"/>
    <property type="molecule type" value="Genomic_DNA"/>
</dbReference>
<dbReference type="Proteomes" id="UP001175228">
    <property type="component" value="Unassembled WGS sequence"/>
</dbReference>
<dbReference type="InterPro" id="IPR043129">
    <property type="entry name" value="ATPase_NBD"/>
</dbReference>
<dbReference type="CDD" id="cd10170">
    <property type="entry name" value="ASKHA_NBD_HSP70"/>
    <property type="match status" value="1"/>
</dbReference>
<dbReference type="SUPFAM" id="SSF53067">
    <property type="entry name" value="Actin-like ATPase domain"/>
    <property type="match status" value="2"/>
</dbReference>
<gene>
    <name evidence="1" type="ORF">EDD18DRAFT_1312232</name>
</gene>
<protein>
    <recommendedName>
        <fullName evidence="3">Actin-like ATPase domain-containing protein</fullName>
    </recommendedName>
</protein>
<name>A0AA39PBF0_9AGAR</name>
<keyword evidence="2" id="KW-1185">Reference proteome</keyword>
<dbReference type="Gene3D" id="3.30.420.40">
    <property type="match status" value="1"/>
</dbReference>
<comment type="caution">
    <text evidence="1">The sequence shown here is derived from an EMBL/GenBank/DDBJ whole genome shotgun (WGS) entry which is preliminary data.</text>
</comment>
<evidence type="ECO:0000313" key="2">
    <source>
        <dbReference type="Proteomes" id="UP001175228"/>
    </source>
</evidence>
<dbReference type="PANTHER" id="PTHR14187:SF5">
    <property type="entry name" value="HEAT SHOCK 70 KDA PROTEIN 12A"/>
    <property type="match status" value="1"/>
</dbReference>
<reference evidence="1" key="1">
    <citation type="submission" date="2023-06" db="EMBL/GenBank/DDBJ databases">
        <authorList>
            <consortium name="Lawrence Berkeley National Laboratory"/>
            <person name="Ahrendt S."/>
            <person name="Sahu N."/>
            <person name="Indic B."/>
            <person name="Wong-Bajracharya J."/>
            <person name="Merenyi Z."/>
            <person name="Ke H.-M."/>
            <person name="Monk M."/>
            <person name="Kocsube S."/>
            <person name="Drula E."/>
            <person name="Lipzen A."/>
            <person name="Balint B."/>
            <person name="Henrissat B."/>
            <person name="Andreopoulos B."/>
            <person name="Martin F.M."/>
            <person name="Harder C.B."/>
            <person name="Rigling D."/>
            <person name="Ford K.L."/>
            <person name="Foster G.D."/>
            <person name="Pangilinan J."/>
            <person name="Papanicolaou A."/>
            <person name="Barry K."/>
            <person name="LaButti K."/>
            <person name="Viragh M."/>
            <person name="Koriabine M."/>
            <person name="Yan M."/>
            <person name="Riley R."/>
            <person name="Champramary S."/>
            <person name="Plett K.L."/>
            <person name="Tsai I.J."/>
            <person name="Slot J."/>
            <person name="Sipos G."/>
            <person name="Plett J."/>
            <person name="Nagy L.G."/>
            <person name="Grigoriev I.V."/>
        </authorList>
    </citation>
    <scope>NUCLEOTIDE SEQUENCE</scope>
    <source>
        <strain evidence="1">HWK02</strain>
    </source>
</reference>
<sequence>MATAPTQRKPYSGRRRNLVLSFDLGTTFSGISYSLLDPGVVPEINGVTRFPCQDAGSDAKIPTTIYYDALGELKAVGAETQQPLTEETAQVEAWTKYSGQAFKLNISRQLAPKYILPLPPLKQIVTLFSDFYAYLYTCAKTFVQETHHISPFQWSSMEGSIHFILAHPNGWEGEEQNIMRDAMISAGLIRNDEKDHSRLSFVTEGEASLHFCLNKGLSRYTSNEDGFMIVDAGGGTVDISAYTRAGVSEGNRCFQEIVIPQCRLSGSIFVTGQAKIYLQNKLKGTAYAEMANTIAECFDKTAKLRFRNAEEPAYIQLTLLGSTVAKFFEPSLHDIIQAIDHQCSMSHKNITAAFLVGGFAASSFFYSKLQTHLQSRNIQLSRPDSHVNKAVPDGAISFYIDHAVNARMSRYNLGSKEFTSYDSSIFEHRRRSSKAYVAANGELSLDDQFDVILPKSILVSETTEFGRTYHLYSETLEDLECISDDIICYRGSKKDLRWMDTDEGCECLAMYKVLCTIIADTRQAAKTIKPQSGPGGRAFYKFDYDLVLLFGLTELQAYVSWNHRGKEKRQVLFSFYSIQSHRFNRGPARIIYTQYL</sequence>
<evidence type="ECO:0000313" key="1">
    <source>
        <dbReference type="EMBL" id="KAK0481096.1"/>
    </source>
</evidence>
<organism evidence="1 2">
    <name type="scientific">Armillaria luteobubalina</name>
    <dbReference type="NCBI Taxonomy" id="153913"/>
    <lineage>
        <taxon>Eukaryota</taxon>
        <taxon>Fungi</taxon>
        <taxon>Dikarya</taxon>
        <taxon>Basidiomycota</taxon>
        <taxon>Agaricomycotina</taxon>
        <taxon>Agaricomycetes</taxon>
        <taxon>Agaricomycetidae</taxon>
        <taxon>Agaricales</taxon>
        <taxon>Marasmiineae</taxon>
        <taxon>Physalacriaceae</taxon>
        <taxon>Armillaria</taxon>
    </lineage>
</organism>
<accession>A0AA39PBF0</accession>